<proteinExistence type="predicted"/>
<protein>
    <recommendedName>
        <fullName evidence="1">Isopenicillin N synthase-like Fe(2+) 2OG dioxygenase domain-containing protein</fullName>
    </recommendedName>
</protein>
<dbReference type="SUPFAM" id="SSF51197">
    <property type="entry name" value="Clavaminate synthase-like"/>
    <property type="match status" value="1"/>
</dbReference>
<dbReference type="PANTHER" id="PTHR47990">
    <property type="entry name" value="2-OXOGLUTARATE (2OG) AND FE(II)-DEPENDENT OXYGENASE SUPERFAMILY PROTEIN-RELATED"/>
    <property type="match status" value="1"/>
</dbReference>
<dbReference type="InterPro" id="IPR050231">
    <property type="entry name" value="Iron_ascorbate_oxido_reductase"/>
</dbReference>
<dbReference type="AlphaFoldDB" id="A0A1U8H5L0"/>
<feature type="domain" description="Isopenicillin N synthase-like Fe(2+) 2OG dioxygenase" evidence="1">
    <location>
        <begin position="170"/>
        <end position="261"/>
    </location>
</feature>
<dbReference type="OrthoDB" id="288590at2759"/>
<evidence type="ECO:0000259" key="1">
    <source>
        <dbReference type="Pfam" id="PF03171"/>
    </source>
</evidence>
<dbReference type="Proteomes" id="UP000222542">
    <property type="component" value="Unassembled WGS sequence"/>
</dbReference>
<evidence type="ECO:0000313" key="3">
    <source>
        <dbReference type="Proteomes" id="UP000222542"/>
    </source>
</evidence>
<reference evidence="2 3" key="1">
    <citation type="journal article" date="2014" name="Nat. Genet.">
        <title>Genome sequence of the hot pepper provides insights into the evolution of pungency in Capsicum species.</title>
        <authorList>
            <person name="Kim S."/>
            <person name="Park M."/>
            <person name="Yeom S.I."/>
            <person name="Kim Y.M."/>
            <person name="Lee J.M."/>
            <person name="Lee H.A."/>
            <person name="Seo E."/>
            <person name="Choi J."/>
            <person name="Cheong K."/>
            <person name="Kim K.T."/>
            <person name="Jung K."/>
            <person name="Lee G.W."/>
            <person name="Oh S.K."/>
            <person name="Bae C."/>
            <person name="Kim S.B."/>
            <person name="Lee H.Y."/>
            <person name="Kim S.Y."/>
            <person name="Kim M.S."/>
            <person name="Kang B.C."/>
            <person name="Jo Y.D."/>
            <person name="Yang H.B."/>
            <person name="Jeong H.J."/>
            <person name="Kang W.H."/>
            <person name="Kwon J.K."/>
            <person name="Shin C."/>
            <person name="Lim J.Y."/>
            <person name="Park J.H."/>
            <person name="Huh J.H."/>
            <person name="Kim J.S."/>
            <person name="Kim B.D."/>
            <person name="Cohen O."/>
            <person name="Paran I."/>
            <person name="Suh M.C."/>
            <person name="Lee S.B."/>
            <person name="Kim Y.K."/>
            <person name="Shin Y."/>
            <person name="Noh S.J."/>
            <person name="Park J."/>
            <person name="Seo Y.S."/>
            <person name="Kwon S.Y."/>
            <person name="Kim H.A."/>
            <person name="Park J.M."/>
            <person name="Kim H.J."/>
            <person name="Choi S.B."/>
            <person name="Bosland P.W."/>
            <person name="Reeves G."/>
            <person name="Jo S.H."/>
            <person name="Lee B.W."/>
            <person name="Cho H.T."/>
            <person name="Choi H.S."/>
            <person name="Lee M.S."/>
            <person name="Yu Y."/>
            <person name="Do Choi Y."/>
            <person name="Park B.S."/>
            <person name="van Deynze A."/>
            <person name="Ashrafi H."/>
            <person name="Hill T."/>
            <person name="Kim W.T."/>
            <person name="Pai H.S."/>
            <person name="Ahn H.K."/>
            <person name="Yeam I."/>
            <person name="Giovannoni J.J."/>
            <person name="Rose J.K."/>
            <person name="Sorensen I."/>
            <person name="Lee S.J."/>
            <person name="Kim R.W."/>
            <person name="Choi I.Y."/>
            <person name="Choi B.S."/>
            <person name="Lim J.S."/>
            <person name="Lee Y.H."/>
            <person name="Choi D."/>
        </authorList>
    </citation>
    <scope>NUCLEOTIDE SEQUENCE [LARGE SCALE GENOMIC DNA]</scope>
    <source>
        <strain evidence="3">cv. CM334</strain>
    </source>
</reference>
<dbReference type="GO" id="GO:0016706">
    <property type="term" value="F:2-oxoglutarate-dependent dioxygenase activity"/>
    <property type="evidence" value="ECO:0000318"/>
    <property type="project" value="GO_Central"/>
</dbReference>
<dbReference type="EMBL" id="AYRZ02000001">
    <property type="protein sequence ID" value="PHT92947.1"/>
    <property type="molecule type" value="Genomic_DNA"/>
</dbReference>
<reference evidence="2 3" key="2">
    <citation type="journal article" date="2017" name="Genome Biol.">
        <title>New reference genome sequences of hot pepper reveal the massive evolution of plant disease-resistance genes by retroduplication.</title>
        <authorList>
            <person name="Kim S."/>
            <person name="Park J."/>
            <person name="Yeom S.I."/>
            <person name="Kim Y.M."/>
            <person name="Seo E."/>
            <person name="Kim K.T."/>
            <person name="Kim M.S."/>
            <person name="Lee J.M."/>
            <person name="Cheong K."/>
            <person name="Shin H.S."/>
            <person name="Kim S.B."/>
            <person name="Han K."/>
            <person name="Lee J."/>
            <person name="Park M."/>
            <person name="Lee H.A."/>
            <person name="Lee H.Y."/>
            <person name="Lee Y."/>
            <person name="Oh S."/>
            <person name="Lee J.H."/>
            <person name="Choi E."/>
            <person name="Choi E."/>
            <person name="Lee S.E."/>
            <person name="Jeon J."/>
            <person name="Kim H."/>
            <person name="Choi G."/>
            <person name="Song H."/>
            <person name="Lee J."/>
            <person name="Lee S.C."/>
            <person name="Kwon J.K."/>
            <person name="Lee H.Y."/>
            <person name="Koo N."/>
            <person name="Hong Y."/>
            <person name="Kim R.W."/>
            <person name="Kang W.H."/>
            <person name="Huh J.H."/>
            <person name="Kang B.C."/>
            <person name="Yang T.J."/>
            <person name="Lee Y.H."/>
            <person name="Bennetzen J.L."/>
            <person name="Choi D."/>
        </authorList>
    </citation>
    <scope>NUCLEOTIDE SEQUENCE [LARGE SCALE GENOMIC DNA]</scope>
    <source>
        <strain evidence="3">cv. CM334</strain>
    </source>
</reference>
<sequence>MGSDQLDMNKLPIIDFRKGDLKEGSEEWISLREQVYKALEEYGCFEALLDGIPKEKLYEKLELLYNLPNLDTKLTNSQTSGYYKDKPLIPLLERIAIHHVLSPGVIDSFFSNISLPDHGDKQFCDLVHGYAKGLSEFDEMIRKMIFEKLGIFEKYWDEHKKSTSGALGLLRYRVPKAEETNVGLSGHTDKLMTAVLSQHQIGKSGLQVMIKNGEWIDVEYSSPHSFIFLLGDIFTALTNGRLPSPFHQVIVGNKERYSIVYSADAKEGYIIKVAEELVDEDRPLLYKPFDPLKYFQYCISGVHKDPTTTLESFCGVGSV</sequence>
<accession>A0A1U8H5L0</accession>
<gene>
    <name evidence="2" type="ORF">T459_00829</name>
</gene>
<name>A0A1U8H5L0_CAPAN</name>
<accession>A0A1U8GX86</accession>
<comment type="caution">
    <text evidence="2">The sequence shown here is derived from an EMBL/GenBank/DDBJ whole genome shotgun (WGS) entry which is preliminary data.</text>
</comment>
<evidence type="ECO:0000313" key="2">
    <source>
        <dbReference type="EMBL" id="PHT92947.1"/>
    </source>
</evidence>
<dbReference type="InterPro" id="IPR044861">
    <property type="entry name" value="IPNS-like_FE2OG_OXY"/>
</dbReference>
<organism evidence="2 3">
    <name type="scientific">Capsicum annuum</name>
    <name type="common">Capsicum pepper</name>
    <dbReference type="NCBI Taxonomy" id="4072"/>
    <lineage>
        <taxon>Eukaryota</taxon>
        <taxon>Viridiplantae</taxon>
        <taxon>Streptophyta</taxon>
        <taxon>Embryophyta</taxon>
        <taxon>Tracheophyta</taxon>
        <taxon>Spermatophyta</taxon>
        <taxon>Magnoliopsida</taxon>
        <taxon>eudicotyledons</taxon>
        <taxon>Gunneridae</taxon>
        <taxon>Pentapetalae</taxon>
        <taxon>asterids</taxon>
        <taxon>lamiids</taxon>
        <taxon>Solanales</taxon>
        <taxon>Solanaceae</taxon>
        <taxon>Solanoideae</taxon>
        <taxon>Capsiceae</taxon>
        <taxon>Capsicum</taxon>
    </lineage>
</organism>
<dbReference type="OMA" id="GNIAFCH"/>
<dbReference type="Gene3D" id="2.60.120.330">
    <property type="entry name" value="B-lactam Antibiotic, Isopenicillin N Synthase, Chain"/>
    <property type="match status" value="1"/>
</dbReference>
<keyword evidence="3" id="KW-1185">Reference proteome</keyword>
<dbReference type="InterPro" id="IPR027443">
    <property type="entry name" value="IPNS-like_sf"/>
</dbReference>
<dbReference type="KEGG" id="cann:107873380"/>
<dbReference type="Gramene" id="PHT92947">
    <property type="protein sequence ID" value="PHT92947"/>
    <property type="gene ID" value="T459_00829"/>
</dbReference>
<dbReference type="Pfam" id="PF03171">
    <property type="entry name" value="2OG-FeII_Oxy"/>
    <property type="match status" value="1"/>
</dbReference>